<dbReference type="AlphaFoldDB" id="A0A0C9ZFU6"/>
<organism evidence="2 3">
    <name type="scientific">Pisolithus microcarpus 441</name>
    <dbReference type="NCBI Taxonomy" id="765257"/>
    <lineage>
        <taxon>Eukaryota</taxon>
        <taxon>Fungi</taxon>
        <taxon>Dikarya</taxon>
        <taxon>Basidiomycota</taxon>
        <taxon>Agaricomycotina</taxon>
        <taxon>Agaricomycetes</taxon>
        <taxon>Agaricomycetidae</taxon>
        <taxon>Boletales</taxon>
        <taxon>Sclerodermatineae</taxon>
        <taxon>Pisolithaceae</taxon>
        <taxon>Pisolithus</taxon>
    </lineage>
</organism>
<evidence type="ECO:0000313" key="3">
    <source>
        <dbReference type="Proteomes" id="UP000054018"/>
    </source>
</evidence>
<reference evidence="3" key="2">
    <citation type="submission" date="2015-01" db="EMBL/GenBank/DDBJ databases">
        <title>Evolutionary Origins and Diversification of the Mycorrhizal Mutualists.</title>
        <authorList>
            <consortium name="DOE Joint Genome Institute"/>
            <consortium name="Mycorrhizal Genomics Consortium"/>
            <person name="Kohler A."/>
            <person name="Kuo A."/>
            <person name="Nagy L.G."/>
            <person name="Floudas D."/>
            <person name="Copeland A."/>
            <person name="Barry K.W."/>
            <person name="Cichocki N."/>
            <person name="Veneault-Fourrey C."/>
            <person name="LaButti K."/>
            <person name="Lindquist E.A."/>
            <person name="Lipzen A."/>
            <person name="Lundell T."/>
            <person name="Morin E."/>
            <person name="Murat C."/>
            <person name="Riley R."/>
            <person name="Ohm R."/>
            <person name="Sun H."/>
            <person name="Tunlid A."/>
            <person name="Henrissat B."/>
            <person name="Grigoriev I.V."/>
            <person name="Hibbett D.S."/>
            <person name="Martin F."/>
        </authorList>
    </citation>
    <scope>NUCLEOTIDE SEQUENCE [LARGE SCALE GENOMIC DNA]</scope>
    <source>
        <strain evidence="3">441</strain>
    </source>
</reference>
<feature type="non-terminal residue" evidence="2">
    <location>
        <position position="61"/>
    </location>
</feature>
<dbReference type="Proteomes" id="UP000054018">
    <property type="component" value="Unassembled WGS sequence"/>
</dbReference>
<dbReference type="HOGENOM" id="CLU_2929092_0_0_1"/>
<dbReference type="EMBL" id="KN833753">
    <property type="protein sequence ID" value="KIK21327.1"/>
    <property type="molecule type" value="Genomic_DNA"/>
</dbReference>
<reference evidence="2 3" key="1">
    <citation type="submission" date="2014-04" db="EMBL/GenBank/DDBJ databases">
        <authorList>
            <consortium name="DOE Joint Genome Institute"/>
            <person name="Kuo A."/>
            <person name="Kohler A."/>
            <person name="Costa M.D."/>
            <person name="Nagy L.G."/>
            <person name="Floudas D."/>
            <person name="Copeland A."/>
            <person name="Barry K.W."/>
            <person name="Cichocki N."/>
            <person name="Veneault-Fourrey C."/>
            <person name="LaButti K."/>
            <person name="Lindquist E.A."/>
            <person name="Lipzen A."/>
            <person name="Lundell T."/>
            <person name="Morin E."/>
            <person name="Murat C."/>
            <person name="Sun H."/>
            <person name="Tunlid A."/>
            <person name="Henrissat B."/>
            <person name="Grigoriev I.V."/>
            <person name="Hibbett D.S."/>
            <person name="Martin F."/>
            <person name="Nordberg H.P."/>
            <person name="Cantor M.N."/>
            <person name="Hua S.X."/>
        </authorList>
    </citation>
    <scope>NUCLEOTIDE SEQUENCE [LARGE SCALE GENOMIC DNA]</scope>
    <source>
        <strain evidence="2 3">441</strain>
    </source>
</reference>
<dbReference type="OrthoDB" id="2675136at2759"/>
<evidence type="ECO:0000256" key="1">
    <source>
        <dbReference type="SAM" id="MobiDB-lite"/>
    </source>
</evidence>
<feature type="region of interest" description="Disordered" evidence="1">
    <location>
        <begin position="1"/>
        <end position="61"/>
    </location>
</feature>
<name>A0A0C9ZFU6_9AGAM</name>
<protein>
    <submittedName>
        <fullName evidence="2">Uncharacterized protein</fullName>
    </submittedName>
</protein>
<keyword evidence="3" id="KW-1185">Reference proteome</keyword>
<evidence type="ECO:0000313" key="2">
    <source>
        <dbReference type="EMBL" id="KIK21327.1"/>
    </source>
</evidence>
<sequence>MSSPIAIRYPSQKSGGLYVPLHRRGFSKSQNVTGISPSSSYTHSSRASSPSPSETPSMGSL</sequence>
<accession>A0A0C9ZFU6</accession>
<feature type="compositionally biased region" description="Low complexity" evidence="1">
    <location>
        <begin position="36"/>
        <end position="61"/>
    </location>
</feature>
<proteinExistence type="predicted"/>
<gene>
    <name evidence="2" type="ORF">PISMIDRAFT_681563</name>
</gene>